<dbReference type="EMBL" id="SHOA02000016">
    <property type="protein sequence ID" value="TDH68655.1"/>
    <property type="molecule type" value="Genomic_DNA"/>
</dbReference>
<sequence length="97" mass="11105">MLSCRFVTSCNGHSHWKGLIFNRLSKKYVAASTPDTNHDANVANFRIVITCFDRALTSDCKGGPYDVHGSRLKFYHDRDLDVTAERSVFMFCWRARA</sequence>
<dbReference type="GeneID" id="94351210"/>
<evidence type="ECO:0000313" key="1">
    <source>
        <dbReference type="EMBL" id="TDH68655.1"/>
    </source>
</evidence>
<dbReference type="RefSeq" id="XP_067818154.1">
    <property type="nucleotide sequence ID" value="XM_067965539.1"/>
</dbReference>
<evidence type="ECO:0000313" key="2">
    <source>
        <dbReference type="Proteomes" id="UP000294530"/>
    </source>
</evidence>
<reference evidence="1 2" key="1">
    <citation type="journal article" date="2021" name="Genome Biol.">
        <title>AFLAP: assembly-free linkage analysis pipeline using k-mers from genome sequencing data.</title>
        <authorList>
            <person name="Fletcher K."/>
            <person name="Zhang L."/>
            <person name="Gil J."/>
            <person name="Han R."/>
            <person name="Cavanaugh K."/>
            <person name="Michelmore R."/>
        </authorList>
    </citation>
    <scope>NUCLEOTIDE SEQUENCE [LARGE SCALE GENOMIC DNA]</scope>
    <source>
        <strain evidence="1 2">SF5</strain>
    </source>
</reference>
<dbReference type="Proteomes" id="UP000294530">
    <property type="component" value="Unassembled WGS sequence"/>
</dbReference>
<protein>
    <submittedName>
        <fullName evidence="1">Uncharacterized protein</fullName>
    </submittedName>
</protein>
<name>A0A976IEM7_BRELC</name>
<comment type="caution">
    <text evidence="1">The sequence shown here is derived from an EMBL/GenBank/DDBJ whole genome shotgun (WGS) entry which is preliminary data.</text>
</comment>
<gene>
    <name evidence="1" type="ORF">CCR75_007479</name>
</gene>
<keyword evidence="2" id="KW-1185">Reference proteome</keyword>
<proteinExistence type="predicted"/>
<organism evidence="1 2">
    <name type="scientific">Bremia lactucae</name>
    <name type="common">Lettuce downy mildew</name>
    <dbReference type="NCBI Taxonomy" id="4779"/>
    <lineage>
        <taxon>Eukaryota</taxon>
        <taxon>Sar</taxon>
        <taxon>Stramenopiles</taxon>
        <taxon>Oomycota</taxon>
        <taxon>Peronosporomycetes</taxon>
        <taxon>Peronosporales</taxon>
        <taxon>Peronosporaceae</taxon>
        <taxon>Bremia</taxon>
    </lineage>
</organism>
<accession>A0A976IEM7</accession>
<dbReference type="AlphaFoldDB" id="A0A976IEM7"/>
<dbReference type="KEGG" id="blac:94351210"/>